<accession>A0A517RI02</accession>
<name>A0A517RI02_9PLAN</name>
<sequence length="167" mass="19307">MAWIEYREGKNKGSWRIAFRIGEQRFNRSLKTENKDEAEARQARLEESIRLVESGRIEIPPGADIPTFLLSDGKLKQSSSIAVRALTLSQLFEEFFFKLPEGNLEDSTIYGMQRHRRHLERIIGVRFPVQQLTTEVLQNYVSKRSRGCLITSKKVNGLARLLHEVFS</sequence>
<dbReference type="AlphaFoldDB" id="A0A517RI02"/>
<evidence type="ECO:0000313" key="1">
    <source>
        <dbReference type="EMBL" id="QDT43506.1"/>
    </source>
</evidence>
<protein>
    <recommendedName>
        <fullName evidence="3">Core-binding (CB) domain-containing protein</fullName>
    </recommendedName>
</protein>
<evidence type="ECO:0008006" key="3">
    <source>
        <dbReference type="Google" id="ProtNLM"/>
    </source>
</evidence>
<dbReference type="Proteomes" id="UP000317171">
    <property type="component" value="Chromosome"/>
</dbReference>
<proteinExistence type="predicted"/>
<dbReference type="KEGG" id="gaz:Pan241w_36070"/>
<dbReference type="RefSeq" id="WP_145218232.1">
    <property type="nucleotide sequence ID" value="NZ_CP036269.1"/>
</dbReference>
<dbReference type="EMBL" id="CP036269">
    <property type="protein sequence ID" value="QDT43506.1"/>
    <property type="molecule type" value="Genomic_DNA"/>
</dbReference>
<organism evidence="1 2">
    <name type="scientific">Gimesia alba</name>
    <dbReference type="NCBI Taxonomy" id="2527973"/>
    <lineage>
        <taxon>Bacteria</taxon>
        <taxon>Pseudomonadati</taxon>
        <taxon>Planctomycetota</taxon>
        <taxon>Planctomycetia</taxon>
        <taxon>Planctomycetales</taxon>
        <taxon>Planctomycetaceae</taxon>
        <taxon>Gimesia</taxon>
    </lineage>
</organism>
<evidence type="ECO:0000313" key="2">
    <source>
        <dbReference type="Proteomes" id="UP000317171"/>
    </source>
</evidence>
<keyword evidence="2" id="KW-1185">Reference proteome</keyword>
<gene>
    <name evidence="1" type="ORF">Pan241w_36070</name>
</gene>
<reference evidence="1 2" key="1">
    <citation type="submission" date="2019-02" db="EMBL/GenBank/DDBJ databases">
        <title>Deep-cultivation of Planctomycetes and their phenomic and genomic characterization uncovers novel biology.</title>
        <authorList>
            <person name="Wiegand S."/>
            <person name="Jogler M."/>
            <person name="Boedeker C."/>
            <person name="Pinto D."/>
            <person name="Vollmers J."/>
            <person name="Rivas-Marin E."/>
            <person name="Kohn T."/>
            <person name="Peeters S.H."/>
            <person name="Heuer A."/>
            <person name="Rast P."/>
            <person name="Oberbeckmann S."/>
            <person name="Bunk B."/>
            <person name="Jeske O."/>
            <person name="Meyerdierks A."/>
            <person name="Storesund J.E."/>
            <person name="Kallscheuer N."/>
            <person name="Luecker S."/>
            <person name="Lage O.M."/>
            <person name="Pohl T."/>
            <person name="Merkel B.J."/>
            <person name="Hornburger P."/>
            <person name="Mueller R.-W."/>
            <person name="Bruemmer F."/>
            <person name="Labrenz M."/>
            <person name="Spormann A.M."/>
            <person name="Op den Camp H."/>
            <person name="Overmann J."/>
            <person name="Amann R."/>
            <person name="Jetten M.S.M."/>
            <person name="Mascher T."/>
            <person name="Medema M.H."/>
            <person name="Devos D.P."/>
            <person name="Kaster A.-K."/>
            <person name="Ovreas L."/>
            <person name="Rohde M."/>
            <person name="Galperin M.Y."/>
            <person name="Jogler C."/>
        </authorList>
    </citation>
    <scope>NUCLEOTIDE SEQUENCE [LARGE SCALE GENOMIC DNA]</scope>
    <source>
        <strain evidence="1 2">Pan241w</strain>
    </source>
</reference>
<dbReference type="OrthoDB" id="286244at2"/>